<proteinExistence type="inferred from homology"/>
<dbReference type="PANTHER" id="PTHR12689">
    <property type="entry name" value="A1 CISTRON SPLICING FACTOR AAR2-RELATED"/>
    <property type="match status" value="1"/>
</dbReference>
<dbReference type="Proteomes" id="UP000010475">
    <property type="component" value="Chromosome"/>
</dbReference>
<dbReference type="Gene3D" id="2.60.34.20">
    <property type="match status" value="1"/>
</dbReference>
<dbReference type="KEGG" id="csg:Cylst_1926"/>
<dbReference type="InterPro" id="IPR007946">
    <property type="entry name" value="AAR2"/>
</dbReference>
<evidence type="ECO:0000313" key="4">
    <source>
        <dbReference type="EMBL" id="AFZ24175.1"/>
    </source>
</evidence>
<dbReference type="CDD" id="cd13778">
    <property type="entry name" value="Aar2_C"/>
    <property type="match status" value="1"/>
</dbReference>
<dbReference type="CDD" id="cd13777">
    <property type="entry name" value="Aar2_N"/>
    <property type="match status" value="1"/>
</dbReference>
<dbReference type="EMBL" id="CP003642">
    <property type="protein sequence ID" value="AFZ24175.1"/>
    <property type="molecule type" value="Genomic_DNA"/>
</dbReference>
<evidence type="ECO:0000313" key="5">
    <source>
        <dbReference type="Proteomes" id="UP000010475"/>
    </source>
</evidence>
<feature type="domain" description="AAR2 C-terminal" evidence="2">
    <location>
        <begin position="149"/>
        <end position="237"/>
    </location>
</feature>
<dbReference type="HOGENOM" id="CLU_1011355_0_0_3"/>
<dbReference type="InterPro" id="IPR038514">
    <property type="entry name" value="AAR2_C_sf"/>
</dbReference>
<dbReference type="Pfam" id="PF20981">
    <property type="entry name" value="AAR2_1st"/>
    <property type="match status" value="1"/>
</dbReference>
<organism evidence="4 5">
    <name type="scientific">Cylindrospermum stagnale PCC 7417</name>
    <dbReference type="NCBI Taxonomy" id="56107"/>
    <lineage>
        <taxon>Bacteria</taxon>
        <taxon>Bacillati</taxon>
        <taxon>Cyanobacteriota</taxon>
        <taxon>Cyanophyceae</taxon>
        <taxon>Nostocales</taxon>
        <taxon>Nostocaceae</taxon>
        <taxon>Cylindrospermum</taxon>
    </lineage>
</organism>
<accession>K9WUX0</accession>
<dbReference type="PANTHER" id="PTHR12689:SF4">
    <property type="entry name" value="PROTEIN AAR2 HOMOLOG"/>
    <property type="match status" value="1"/>
</dbReference>
<dbReference type="eggNOG" id="ENOG5033WDF">
    <property type="taxonomic scope" value="Bacteria"/>
</dbReference>
<name>K9WUX0_9NOST</name>
<dbReference type="InterPro" id="IPR033648">
    <property type="entry name" value="AAR2_C"/>
</dbReference>
<dbReference type="AlphaFoldDB" id="K9WUX0"/>
<protein>
    <submittedName>
        <fullName evidence="4">AAR2 protein</fullName>
    </submittedName>
</protein>
<dbReference type="Gene3D" id="1.25.40.550">
    <property type="entry name" value="Aar2, C-terminal domain-like"/>
    <property type="match status" value="1"/>
</dbReference>
<evidence type="ECO:0000259" key="2">
    <source>
        <dbReference type="Pfam" id="PF05282"/>
    </source>
</evidence>
<comment type="similarity">
    <text evidence="1">Belongs to the AAR2 family.</text>
</comment>
<evidence type="ECO:0000259" key="3">
    <source>
        <dbReference type="Pfam" id="PF20981"/>
    </source>
</evidence>
<gene>
    <name evidence="4" type="ORF">Cylst_1926</name>
</gene>
<sequence length="244" mass="27960">MKVGKDALWSPPPDLFTYPIEGGFRGFQMVPLGKHYISVETEYIHAGFWCDVEENSPVVKVLNEINGRFEDDTPESTAHFQRLALSNAMAQALKPYPFETWETWEKLVNHINAQQSLPVLHSEEINQLGENNQSEVNRELAIGHNFSPFEEILDKTHGGNISAFLAEFQFAFICWIVAAEGEENTEAADRYRYMIETIYNVTQDKIKLVPQFFMQFIDTLVSQFDTFPDDVFADDNLVTHDVDV</sequence>
<reference evidence="4 5" key="1">
    <citation type="submission" date="2012-06" db="EMBL/GenBank/DDBJ databases">
        <title>Finished chromosome of genome of Cylindrospermum stagnale PCC 7417.</title>
        <authorList>
            <consortium name="US DOE Joint Genome Institute"/>
            <person name="Gugger M."/>
            <person name="Coursin T."/>
            <person name="Rippka R."/>
            <person name="Tandeau De Marsac N."/>
            <person name="Huntemann M."/>
            <person name="Wei C.-L."/>
            <person name="Han J."/>
            <person name="Detter J.C."/>
            <person name="Han C."/>
            <person name="Tapia R."/>
            <person name="Chen A."/>
            <person name="Kyrpides N."/>
            <person name="Mavromatis K."/>
            <person name="Markowitz V."/>
            <person name="Szeto E."/>
            <person name="Ivanova N."/>
            <person name="Pagani I."/>
            <person name="Pati A."/>
            <person name="Goodwin L."/>
            <person name="Nordberg H.P."/>
            <person name="Cantor M.N."/>
            <person name="Hua S.X."/>
            <person name="Woyke T."/>
            <person name="Kerfeld C.A."/>
        </authorList>
    </citation>
    <scope>NUCLEOTIDE SEQUENCE [LARGE SCALE GENOMIC DNA]</scope>
    <source>
        <strain evidence="4 5">PCC 7417</strain>
    </source>
</reference>
<feature type="domain" description="AAR2 N-terminal" evidence="3">
    <location>
        <begin position="14"/>
        <end position="114"/>
    </location>
</feature>
<keyword evidence="5" id="KW-1185">Reference proteome</keyword>
<dbReference type="Pfam" id="PF05282">
    <property type="entry name" value="AAR2"/>
    <property type="match status" value="1"/>
</dbReference>
<dbReference type="InterPro" id="IPR038516">
    <property type="entry name" value="AAR2_N_sf"/>
</dbReference>
<dbReference type="STRING" id="56107.Cylst_1926"/>
<dbReference type="InterPro" id="IPR033647">
    <property type="entry name" value="Aar2_N"/>
</dbReference>
<evidence type="ECO:0000256" key="1">
    <source>
        <dbReference type="ARBA" id="ARBA00006281"/>
    </source>
</evidence>